<dbReference type="Pfam" id="PF07687">
    <property type="entry name" value="M20_dimer"/>
    <property type="match status" value="1"/>
</dbReference>
<dbReference type="GO" id="GO:0016787">
    <property type="term" value="F:hydrolase activity"/>
    <property type="evidence" value="ECO:0007669"/>
    <property type="project" value="UniProtKB-KW"/>
</dbReference>
<dbReference type="InterPro" id="IPR050072">
    <property type="entry name" value="Peptidase_M20A"/>
</dbReference>
<dbReference type="Gene3D" id="3.30.70.360">
    <property type="match status" value="1"/>
</dbReference>
<dbReference type="RefSeq" id="WP_072697013.1">
    <property type="nucleotide sequence ID" value="NZ_FRDI01000005.1"/>
</dbReference>
<reference evidence="4 5" key="1">
    <citation type="submission" date="2016-12" db="EMBL/GenBank/DDBJ databases">
        <authorList>
            <person name="Song W.-J."/>
            <person name="Kurnit D.M."/>
        </authorList>
    </citation>
    <scope>NUCLEOTIDE SEQUENCE [LARGE SCALE GENOMIC DNA]</scope>
    <source>
        <strain evidence="4 5">DSM 11393</strain>
    </source>
</reference>
<organism evidence="4 5">
    <name type="scientific">Desulfovibrio litoralis DSM 11393</name>
    <dbReference type="NCBI Taxonomy" id="1121455"/>
    <lineage>
        <taxon>Bacteria</taxon>
        <taxon>Pseudomonadati</taxon>
        <taxon>Thermodesulfobacteriota</taxon>
        <taxon>Desulfovibrionia</taxon>
        <taxon>Desulfovibrionales</taxon>
        <taxon>Desulfovibrionaceae</taxon>
        <taxon>Desulfovibrio</taxon>
    </lineage>
</organism>
<feature type="domain" description="Peptidase M20 dimerisation" evidence="3">
    <location>
        <begin position="210"/>
        <end position="321"/>
    </location>
</feature>
<dbReference type="Gene3D" id="3.40.630.10">
    <property type="entry name" value="Zn peptidases"/>
    <property type="match status" value="1"/>
</dbReference>
<dbReference type="STRING" id="1121455.SAMN02745728_01323"/>
<keyword evidence="2" id="KW-0378">Hydrolase</keyword>
<dbReference type="InterPro" id="IPR002933">
    <property type="entry name" value="Peptidase_M20"/>
</dbReference>
<dbReference type="PANTHER" id="PTHR43808:SF32">
    <property type="entry name" value="ARGE_DAPE-RELATED DEACYLASE"/>
    <property type="match status" value="1"/>
</dbReference>
<evidence type="ECO:0000256" key="1">
    <source>
        <dbReference type="ARBA" id="ARBA00022723"/>
    </source>
</evidence>
<proteinExistence type="predicted"/>
<dbReference type="Pfam" id="PF01546">
    <property type="entry name" value="Peptidase_M20"/>
    <property type="match status" value="1"/>
</dbReference>
<dbReference type="InterPro" id="IPR011650">
    <property type="entry name" value="Peptidase_M20_dimer"/>
</dbReference>
<dbReference type="OrthoDB" id="5443984at2"/>
<dbReference type="PANTHER" id="PTHR43808">
    <property type="entry name" value="ACETYLORNITHINE DEACETYLASE"/>
    <property type="match status" value="1"/>
</dbReference>
<dbReference type="EMBL" id="FRDI01000005">
    <property type="protein sequence ID" value="SHN62984.1"/>
    <property type="molecule type" value="Genomic_DNA"/>
</dbReference>
<dbReference type="Proteomes" id="UP000186469">
    <property type="component" value="Unassembled WGS sequence"/>
</dbReference>
<dbReference type="SUPFAM" id="SSF53187">
    <property type="entry name" value="Zn-dependent exopeptidases"/>
    <property type="match status" value="1"/>
</dbReference>
<accession>A0A1M7SX76</accession>
<sequence length="416" mass="45889">MLNNILKYLDTTRERVIEIQSALTEKIAIGPENNGVGEQEKAKFLVDTLKKLGVNDITVYDSLDPRVPSGKRPNIVAKVNLVRDTTEKVKTLWVAGHMDVVPAGELSLWSSDPFKLKVDGDYIIGRGVEDNQQAITSALLATEALLYSQQNNNVTQTPKYNLGLLFVADEETGNKHGIQFLLEQHAELFDKEDIFLIPDYGNNEGSDIEIAEKTQLWLKVTVLGRQCHASTPDCGINSLKAAAACILSVDNMHKRFSKENSLFNPTISTFSPTKKELNVENINTIPGKDVFYIDCRIIPETAVEDVLSEMKDLLEKTAGKYGASVNIEIVQLSPQTPSESNNSEFFLKLKKAIKNFYNVDSRAVGIGGGTVAGLLRAKGFSALVWSKLIPNPHVPNEKSRISCNIGDAKVIVELLF</sequence>
<evidence type="ECO:0000259" key="3">
    <source>
        <dbReference type="Pfam" id="PF07687"/>
    </source>
</evidence>
<dbReference type="SUPFAM" id="SSF55031">
    <property type="entry name" value="Bacterial exopeptidase dimerisation domain"/>
    <property type="match status" value="1"/>
</dbReference>
<name>A0A1M7SX76_9BACT</name>
<evidence type="ECO:0000256" key="2">
    <source>
        <dbReference type="ARBA" id="ARBA00022801"/>
    </source>
</evidence>
<dbReference type="AlphaFoldDB" id="A0A1M7SX76"/>
<evidence type="ECO:0000313" key="4">
    <source>
        <dbReference type="EMBL" id="SHN62984.1"/>
    </source>
</evidence>
<dbReference type="GO" id="GO:0046872">
    <property type="term" value="F:metal ion binding"/>
    <property type="evidence" value="ECO:0007669"/>
    <property type="project" value="UniProtKB-KW"/>
</dbReference>
<protein>
    <submittedName>
        <fullName evidence="4">Succinyl-diaminopimelate desuccinylase</fullName>
    </submittedName>
</protein>
<keyword evidence="5" id="KW-1185">Reference proteome</keyword>
<evidence type="ECO:0000313" key="5">
    <source>
        <dbReference type="Proteomes" id="UP000186469"/>
    </source>
</evidence>
<keyword evidence="1" id="KW-0479">Metal-binding</keyword>
<dbReference type="NCBIfam" id="NF010589">
    <property type="entry name" value="PRK13983.1"/>
    <property type="match status" value="1"/>
</dbReference>
<gene>
    <name evidence="4" type="ORF">SAMN02745728_01323</name>
</gene>
<dbReference type="InterPro" id="IPR036264">
    <property type="entry name" value="Bact_exopeptidase_dim_dom"/>
</dbReference>